<dbReference type="EMBL" id="AWGJ01000009">
    <property type="protein sequence ID" value="ODN75884.1"/>
    <property type="molecule type" value="Genomic_DNA"/>
</dbReference>
<evidence type="ECO:0000313" key="5">
    <source>
        <dbReference type="Proteomes" id="UP000094065"/>
    </source>
</evidence>
<dbReference type="PANTHER" id="PTHR48043">
    <property type="entry name" value="EG:EG0003.4 PROTEIN-RELATED"/>
    <property type="match status" value="1"/>
</dbReference>
<protein>
    <recommendedName>
        <fullName evidence="3">Erythromycin biosynthesis protein CIII-like C-terminal domain-containing protein</fullName>
    </recommendedName>
</protein>
<dbReference type="InterPro" id="IPR010610">
    <property type="entry name" value="EryCIII-like_C"/>
</dbReference>
<keyword evidence="5" id="KW-1185">Reference proteome</keyword>
<feature type="domain" description="Erythromycin biosynthesis protein CIII-like C-terminal" evidence="3">
    <location>
        <begin position="360"/>
        <end position="447"/>
    </location>
</feature>
<name>A0A1E3HHS0_9TREE</name>
<comment type="caution">
    <text evidence="4">The sequence shown here is derived from an EMBL/GenBank/DDBJ whole genome shotgun (WGS) entry which is preliminary data.</text>
</comment>
<gene>
    <name evidence="4" type="ORF">L202_05872</name>
</gene>
<dbReference type="GeneID" id="30157181"/>
<dbReference type="OrthoDB" id="5835829at2759"/>
<accession>A0A1E3HHS0</accession>
<evidence type="ECO:0000256" key="1">
    <source>
        <dbReference type="ARBA" id="ARBA00022676"/>
    </source>
</evidence>
<dbReference type="PANTHER" id="PTHR48043:SF145">
    <property type="entry name" value="FI06409P-RELATED"/>
    <property type="match status" value="1"/>
</dbReference>
<proteinExistence type="predicted"/>
<dbReference type="SUPFAM" id="SSF53756">
    <property type="entry name" value="UDP-Glycosyltransferase/glycogen phosphorylase"/>
    <property type="match status" value="1"/>
</dbReference>
<dbReference type="Pfam" id="PF06722">
    <property type="entry name" value="EryCIII-like_C"/>
    <property type="match status" value="1"/>
</dbReference>
<keyword evidence="2" id="KW-0808">Transferase</keyword>
<reference evidence="4 5" key="1">
    <citation type="submission" date="2016-06" db="EMBL/GenBank/DDBJ databases">
        <title>Evolution of pathogenesis and genome organization in the Tremellales.</title>
        <authorList>
            <person name="Cuomo C."/>
            <person name="Litvintseva A."/>
            <person name="Heitman J."/>
            <person name="Chen Y."/>
            <person name="Sun S."/>
            <person name="Springer D."/>
            <person name="Dromer F."/>
            <person name="Young S."/>
            <person name="Zeng Q."/>
            <person name="Chapman S."/>
            <person name="Gujja S."/>
            <person name="Saif S."/>
            <person name="Birren B."/>
        </authorList>
    </citation>
    <scope>NUCLEOTIDE SEQUENCE [LARGE SCALE GENOMIC DNA]</scope>
    <source>
        <strain evidence="4 5">CBS 6039</strain>
    </source>
</reference>
<dbReference type="RefSeq" id="XP_018991415.1">
    <property type="nucleotide sequence ID" value="XM_019140264.1"/>
</dbReference>
<dbReference type="InterPro" id="IPR050271">
    <property type="entry name" value="UDP-glycosyltransferase"/>
</dbReference>
<dbReference type="GO" id="GO:0008194">
    <property type="term" value="F:UDP-glycosyltransferase activity"/>
    <property type="evidence" value="ECO:0007669"/>
    <property type="project" value="TreeGrafter"/>
</dbReference>
<dbReference type="Gene3D" id="3.40.50.2000">
    <property type="entry name" value="Glycogen Phosphorylase B"/>
    <property type="match status" value="2"/>
</dbReference>
<evidence type="ECO:0000256" key="2">
    <source>
        <dbReference type="ARBA" id="ARBA00022679"/>
    </source>
</evidence>
<dbReference type="Proteomes" id="UP000094065">
    <property type="component" value="Unassembled WGS sequence"/>
</dbReference>
<sequence>MPSEKAKILFLTAPEHGQANVHLAVIAALQSGLPLPLAPDLSNIELDLHLASFPHLAKRVPAGVTWWEIEGKGFAQRFEEEFGKAEGDRRAFDLLSYSTGFLSSLYAYTQILPVVHPETPSQYLTSCLSLENILTTLSPDLVVVDQLFAVARDVLGKGDWKWIRLSPNSIKEVATIEQGLGIFRWPALCTGFPYPVPYSLLPLNIFSTLFPLFHNPLNPLLRAFNTARHSAGYKGQFPLLHPGEPTGRHSRVICMSTPGAEIDAVYPGKDKVVCAGPILLPVRPLADADPELLKWLGPSQLVLINLGTHFLQTPSFANAILHSILSLLTLRPDLKVLWKLCKYGEYDIDLSLLGDDVLGKRVRVVEWLDAEPGSILHSGKVACFVNHGGSNSYHDGLAAGVPQIVLSAWFDCHDFSTRVEHLGNGVWGNKHAAPSCTQKEFTSALHTILSPSSPLSTSIQAKAREYGRVVRDSWGGREGREVAAGVVLEELGKALGSRGRETME</sequence>
<evidence type="ECO:0000259" key="3">
    <source>
        <dbReference type="Pfam" id="PF06722"/>
    </source>
</evidence>
<evidence type="ECO:0000313" key="4">
    <source>
        <dbReference type="EMBL" id="ODN75884.1"/>
    </source>
</evidence>
<dbReference type="AlphaFoldDB" id="A0A1E3HHS0"/>
<keyword evidence="1" id="KW-0328">Glycosyltransferase</keyword>
<organism evidence="4 5">
    <name type="scientific">Cryptococcus amylolentus CBS 6039</name>
    <dbReference type="NCBI Taxonomy" id="1295533"/>
    <lineage>
        <taxon>Eukaryota</taxon>
        <taxon>Fungi</taxon>
        <taxon>Dikarya</taxon>
        <taxon>Basidiomycota</taxon>
        <taxon>Agaricomycotina</taxon>
        <taxon>Tremellomycetes</taxon>
        <taxon>Tremellales</taxon>
        <taxon>Cryptococcaceae</taxon>
        <taxon>Cryptococcus</taxon>
    </lineage>
</organism>